<dbReference type="RefSeq" id="WP_207327047.1">
    <property type="nucleotide sequence ID" value="NZ_JAFMYW010000001.1"/>
</dbReference>
<evidence type="ECO:0000313" key="2">
    <source>
        <dbReference type="Proteomes" id="UP000664628"/>
    </source>
</evidence>
<proteinExistence type="predicted"/>
<protein>
    <submittedName>
        <fullName evidence="1">Uncharacterized protein</fullName>
    </submittedName>
</protein>
<dbReference type="EMBL" id="JAFMYW010000001">
    <property type="protein sequence ID" value="MBO0947127.1"/>
    <property type="molecule type" value="Genomic_DNA"/>
</dbReference>
<sequence>MTGYTETELRALVRTLAATQISMNGVSLIDGVKQAFKTKPFIYGTQGKGGGGLKLGGIMAASINNKVTFKNGKPAFEAGSQGYAFQTGTRQTVQRRHNYQMMDMYYGDGGNVGLRADPFIMEFVLYATKLKPLPTPGSSEQLSATQTHENHPFALFKAIGVDKAWEKNAVTTAAYGQDTFRGHDMTGTKELSRIIRWCVGEFGGTIIFEGVDVYYDQVFNESARFGDTELEAADLFQYFKPGHSEASFGHGNGRIIFHWQGTQTVPSKLLFLTSWKYDSFAAAQWYKLTHPENFESTLKSILHNPGQIRPTGTPTSWGGDTFDASHTANKLGSVVYKTNASAGHGVKKIIKIDEKDIDAITNKINIQNRNLWNNFSALPQHVAPWQIAKWLESMA</sequence>
<evidence type="ECO:0000313" key="1">
    <source>
        <dbReference type="EMBL" id="MBO0947127.1"/>
    </source>
</evidence>
<keyword evidence="2" id="KW-1185">Reference proteome</keyword>
<reference evidence="1 2" key="1">
    <citation type="submission" date="2021-03" db="EMBL/GenBank/DDBJ databases">
        <title>Fibrella sp. HMF5405 genome sequencing and assembly.</title>
        <authorList>
            <person name="Kang H."/>
            <person name="Kim H."/>
            <person name="Bae S."/>
            <person name="Joh K."/>
        </authorList>
    </citation>
    <scope>NUCLEOTIDE SEQUENCE [LARGE SCALE GENOMIC DNA]</scope>
    <source>
        <strain evidence="1 2">HMF5405</strain>
    </source>
</reference>
<accession>A0ABS3JAX6</accession>
<gene>
    <name evidence="1" type="ORF">J2I46_00930</name>
</gene>
<name>A0ABS3JAX6_9BACT</name>
<dbReference type="Proteomes" id="UP000664628">
    <property type="component" value="Unassembled WGS sequence"/>
</dbReference>
<comment type="caution">
    <text evidence="1">The sequence shown here is derived from an EMBL/GenBank/DDBJ whole genome shotgun (WGS) entry which is preliminary data.</text>
</comment>
<organism evidence="1 2">
    <name type="scientific">Fibrella forsythiae</name>
    <dbReference type="NCBI Taxonomy" id="2817061"/>
    <lineage>
        <taxon>Bacteria</taxon>
        <taxon>Pseudomonadati</taxon>
        <taxon>Bacteroidota</taxon>
        <taxon>Cytophagia</taxon>
        <taxon>Cytophagales</taxon>
        <taxon>Spirosomataceae</taxon>
        <taxon>Fibrella</taxon>
    </lineage>
</organism>